<evidence type="ECO:0000313" key="2">
    <source>
        <dbReference type="Proteomes" id="UP001524460"/>
    </source>
</evidence>
<name>A0ABT1N458_9GAMM</name>
<dbReference type="RefSeq" id="WP_255043591.1">
    <property type="nucleotide sequence ID" value="NZ_JANEYT010000038.1"/>
</dbReference>
<organism evidence="1 2">
    <name type="scientific">Photobacterium pectinilyticum</name>
    <dbReference type="NCBI Taxonomy" id="2906793"/>
    <lineage>
        <taxon>Bacteria</taxon>
        <taxon>Pseudomonadati</taxon>
        <taxon>Pseudomonadota</taxon>
        <taxon>Gammaproteobacteria</taxon>
        <taxon>Vibrionales</taxon>
        <taxon>Vibrionaceae</taxon>
        <taxon>Photobacterium</taxon>
    </lineage>
</organism>
<sequence length="103" mass="11904">MYIMNNVSEASSNGIHGTLHHLKAEANEWKLEVEELKVSLKVAEYKIIKSTSFYRETKSLERLQGIKHVKLDYDRLEARLKYASSQLTTIRAQITFLKKAAHI</sequence>
<evidence type="ECO:0000313" key="1">
    <source>
        <dbReference type="EMBL" id="MCQ1059526.1"/>
    </source>
</evidence>
<reference evidence="1 2" key="1">
    <citation type="submission" date="2022-07" db="EMBL/GenBank/DDBJ databases">
        <title>Photobacterium pectinilyticum sp. nov., a marine bacterium isolated from surface seawater of Qingdao offshore.</title>
        <authorList>
            <person name="Wang X."/>
        </authorList>
    </citation>
    <scope>NUCLEOTIDE SEQUENCE [LARGE SCALE GENOMIC DNA]</scope>
    <source>
        <strain evidence="1 2">ZSDE20</strain>
    </source>
</reference>
<dbReference type="EMBL" id="JANEYT010000038">
    <property type="protein sequence ID" value="MCQ1059526.1"/>
    <property type="molecule type" value="Genomic_DNA"/>
</dbReference>
<dbReference type="Proteomes" id="UP001524460">
    <property type="component" value="Unassembled WGS sequence"/>
</dbReference>
<proteinExistence type="predicted"/>
<gene>
    <name evidence="1" type="ORF">NHN17_15850</name>
</gene>
<accession>A0ABT1N458</accession>
<protein>
    <submittedName>
        <fullName evidence="1">Uncharacterized protein</fullName>
    </submittedName>
</protein>
<comment type="caution">
    <text evidence="1">The sequence shown here is derived from an EMBL/GenBank/DDBJ whole genome shotgun (WGS) entry which is preliminary data.</text>
</comment>
<keyword evidence="2" id="KW-1185">Reference proteome</keyword>